<name>A0A316VVR1_9BASI</name>
<sequence>MTTINFANNAQLLAQQEKELQGQWLVKQLVPRTKATHARALQSLKEYLKAVSIKDVEHLSTAEVGQLSTYIRTDLAEELHLRTDSRTKPVATTIDLRAVLLAAYNCACGWPMVCHRYAFTGVLKVMTYSASRPGKLLLSQHNDKGMRWRNVNLIQRVVEQDGTKVVKLLAKLEFCNLKGKTLDKSLYKGQVFVLDTQDLLMCPIVNLLVLAHLQGVLLPSCGVEQILAPRTNHLVLGDHKVPFAKDALALKVFRVPEWRCDADGTKPAGHFCDFSYGSLANCLASVGQLAGIVDHLTTYAFCCLAANALNMPDVTVEDCNSVMGHAAAGVAYRCYLSMTSCLDIQGLVVYGQERREALQLPLVSTHRLPCAVFAAGRRAVLESEEVQKLRADIEKAQQTARNELGEMSFRQAQRAGLPQWKEIKAAHSALNSTVHKRLKQMWHKEIQALIKKQDLAALSGEALENLDATFALTADAQLLERVDGVDVLSSLGDMPLDDPLLIAGRDGGAADDENDEIDVDLYCDNDNGDGDDNDNNNNDGDELSTPPPPCLPRTRYAATLKGFDNLVSVLKAANGVPSDKLANAVLSMTMPCMLEGEVVDEAPPPAQPPALVKMQTLQVCPFSLLSFSHKKICKKFSRRDVASLAWHLAKSHGTAPKSGQCRICKAPVTLTTDLTAHLESAHDLLLASPGLVQAHKEKAPKLVQMLPDWTHSCELCKERFIGAAAWANHWTQHKAEFLAGVPIPLPGASSHVPKAGMCPFCVAGRPASELKTFAKIPNLVEHCQTVHMAKYMDSGEKAGGEGCSGQNAAQPQQKKQRCPFPTCRKQVGSYLDLVNHVIDLHNGPLVGAKDKLALRWDGRVEMLKFVLSARKRPTKAKEGLTPKQAKKVALTEGKTTALADKTNKAGYRVAAHPLYEDVCCCHNTELLRSIWSPELKDCTLKLHFEKRDSDPPAPPIVLSRFKTYAHWYASRAVGVPGPLGTAQGSAPDALPPVAVSTVSHHLCATVAALRRLTRIISLDAAQVTQLTLHITTNLTNELHLSTATCSKPVATSADLRAQYAFTGMLKLFTQHKCKGLRWRDIELVRQISTNLSRNKQLDLVANVKSHHLKGKRMNNGKHKGNIFVWNTREPLMCPVLNLLALASLQDAFAPGVKLASVLPASLDSLEVGQRSILWCPRKRDEKVFPMEEWRTSSRMTKENSGSGSSTAHQVDHLCDMTLGSFAYHLAASGCQCGIVEHLIPYAFCCLAANALNCPDITLEDRQSIMGHNACSAAFWAYHAMTAWVDVQGLVANGSKNCACIELPLLKDYHLPSAVLGTMLGYKLAAAVKVAQNELYHLINARLMHQWRQEVAEEIEKQNFAAFLVNILESPSAEAFSNTADARLLASPLADGVKVLTSLGDSNVKEPHEVLESLKAMLPDDMLHCVPTAGQATTPVHPSAVPALKAIEALTSCPLTYRKASKWMTCSEVSCNDASSE</sequence>
<dbReference type="PANTHER" id="PTHR37535">
    <property type="entry name" value="FLUG DOMAIN PROTEIN"/>
    <property type="match status" value="1"/>
</dbReference>
<protein>
    <recommendedName>
        <fullName evidence="3">C2H2-type domain-containing protein</fullName>
    </recommendedName>
</protein>
<evidence type="ECO:0000256" key="1">
    <source>
        <dbReference type="SAM" id="Coils"/>
    </source>
</evidence>
<dbReference type="InParanoid" id="A0A316VVR1"/>
<dbReference type="EMBL" id="KZ819391">
    <property type="protein sequence ID" value="PWN41580.1"/>
    <property type="molecule type" value="Genomic_DNA"/>
</dbReference>
<dbReference type="PROSITE" id="PS00028">
    <property type="entry name" value="ZINC_FINGER_C2H2_1"/>
    <property type="match status" value="1"/>
</dbReference>
<keyword evidence="1" id="KW-0175">Coiled coil</keyword>
<feature type="compositionally biased region" description="Polar residues" evidence="2">
    <location>
        <begin position="804"/>
        <end position="813"/>
    </location>
</feature>
<feature type="region of interest" description="Disordered" evidence="2">
    <location>
        <begin position="519"/>
        <end position="550"/>
    </location>
</feature>
<gene>
    <name evidence="4" type="ORF">IE81DRAFT_330854</name>
</gene>
<dbReference type="RefSeq" id="XP_025368740.1">
    <property type="nucleotide sequence ID" value="XM_025515211.1"/>
</dbReference>
<dbReference type="PANTHER" id="PTHR37535:SF3">
    <property type="entry name" value="FLUG DOMAIN-CONTAINING PROTEIN"/>
    <property type="match status" value="1"/>
</dbReference>
<proteinExistence type="predicted"/>
<dbReference type="Pfam" id="PF11917">
    <property type="entry name" value="DUF3435"/>
    <property type="match status" value="2"/>
</dbReference>
<feature type="region of interest" description="Disordered" evidence="2">
    <location>
        <begin position="797"/>
        <end position="817"/>
    </location>
</feature>
<feature type="compositionally biased region" description="Acidic residues" evidence="2">
    <location>
        <begin position="519"/>
        <end position="542"/>
    </location>
</feature>
<evidence type="ECO:0000256" key="2">
    <source>
        <dbReference type="SAM" id="MobiDB-lite"/>
    </source>
</evidence>
<dbReference type="Proteomes" id="UP000245783">
    <property type="component" value="Unassembled WGS sequence"/>
</dbReference>
<reference evidence="4 5" key="1">
    <citation type="journal article" date="2018" name="Mol. Biol. Evol.">
        <title>Broad Genomic Sampling Reveals a Smut Pathogenic Ancestry of the Fungal Clade Ustilaginomycotina.</title>
        <authorList>
            <person name="Kijpornyongpan T."/>
            <person name="Mondo S.J."/>
            <person name="Barry K."/>
            <person name="Sandor L."/>
            <person name="Lee J."/>
            <person name="Lipzen A."/>
            <person name="Pangilinan J."/>
            <person name="LaButti K."/>
            <person name="Hainaut M."/>
            <person name="Henrissat B."/>
            <person name="Grigoriev I.V."/>
            <person name="Spatafora J.W."/>
            <person name="Aime M.C."/>
        </authorList>
    </citation>
    <scope>NUCLEOTIDE SEQUENCE [LARGE SCALE GENOMIC DNA]</scope>
    <source>
        <strain evidence="4 5">MCA 4658</strain>
    </source>
</reference>
<dbReference type="STRING" id="1522189.A0A316VVR1"/>
<accession>A0A316VVR1</accession>
<feature type="domain" description="C2H2-type" evidence="3">
    <location>
        <begin position="713"/>
        <end position="733"/>
    </location>
</feature>
<dbReference type="GeneID" id="37037081"/>
<feature type="coiled-coil region" evidence="1">
    <location>
        <begin position="379"/>
        <end position="406"/>
    </location>
</feature>
<dbReference type="InterPro" id="IPR021842">
    <property type="entry name" value="DUF3435"/>
</dbReference>
<dbReference type="OrthoDB" id="3353795at2759"/>
<dbReference type="InterPro" id="IPR013087">
    <property type="entry name" value="Znf_C2H2_type"/>
</dbReference>
<evidence type="ECO:0000313" key="4">
    <source>
        <dbReference type="EMBL" id="PWN41580.1"/>
    </source>
</evidence>
<evidence type="ECO:0000313" key="5">
    <source>
        <dbReference type="Proteomes" id="UP000245783"/>
    </source>
</evidence>
<keyword evidence="5" id="KW-1185">Reference proteome</keyword>
<evidence type="ECO:0000259" key="3">
    <source>
        <dbReference type="PROSITE" id="PS00028"/>
    </source>
</evidence>
<organism evidence="4 5">
    <name type="scientific">Ceraceosorus guamensis</name>
    <dbReference type="NCBI Taxonomy" id="1522189"/>
    <lineage>
        <taxon>Eukaryota</taxon>
        <taxon>Fungi</taxon>
        <taxon>Dikarya</taxon>
        <taxon>Basidiomycota</taxon>
        <taxon>Ustilaginomycotina</taxon>
        <taxon>Exobasidiomycetes</taxon>
        <taxon>Ceraceosorales</taxon>
        <taxon>Ceraceosoraceae</taxon>
        <taxon>Ceraceosorus</taxon>
    </lineage>
</organism>
<dbReference type="SMART" id="SM00355">
    <property type="entry name" value="ZnF_C2H2"/>
    <property type="match status" value="4"/>
</dbReference>